<protein>
    <submittedName>
        <fullName evidence="2">Recombinase family protein</fullName>
    </submittedName>
</protein>
<reference evidence="2 3" key="1">
    <citation type="submission" date="2020-03" db="EMBL/GenBank/DDBJ databases">
        <title>WGS of actinomycetes isolated from Thailand.</title>
        <authorList>
            <person name="Thawai C."/>
        </authorList>
    </citation>
    <scope>NUCLEOTIDE SEQUENCE [LARGE SCALE GENOMIC DNA]</scope>
    <source>
        <strain evidence="2 3">HSS6-12</strain>
    </source>
</reference>
<dbReference type="SMART" id="SM00857">
    <property type="entry name" value="Resolvase"/>
    <property type="match status" value="1"/>
</dbReference>
<dbReference type="CDD" id="cd00338">
    <property type="entry name" value="Ser_Recombinase"/>
    <property type="match status" value="1"/>
</dbReference>
<dbReference type="SUPFAM" id="SSF53041">
    <property type="entry name" value="Resolvase-like"/>
    <property type="match status" value="1"/>
</dbReference>
<dbReference type="PROSITE" id="PS51737">
    <property type="entry name" value="RECOMBINASE_DNA_BIND"/>
    <property type="match status" value="1"/>
</dbReference>
<dbReference type="InterPro" id="IPR038109">
    <property type="entry name" value="DNA_bind_recomb_sf"/>
</dbReference>
<dbReference type="InterPro" id="IPR036162">
    <property type="entry name" value="Resolvase-like_N_sf"/>
</dbReference>
<evidence type="ECO:0000313" key="3">
    <source>
        <dbReference type="Proteomes" id="UP000783871"/>
    </source>
</evidence>
<gene>
    <name evidence="2" type="ORF">HCJ94_01910</name>
</gene>
<dbReference type="Pfam" id="PF07508">
    <property type="entry name" value="Recombinase"/>
    <property type="match status" value="1"/>
</dbReference>
<sequence length="530" mass="58852">MANAVRRRAILLARLSDNREDVDLTDEGIPLGLDDQLRRMHGKADELGWDVWKVIKNPRLSAYKRRKITLPDGRREYRVFRPDLREALADLAAGRANALLCLDLDRAFRDPKDLQDLIDVVDHSPHDIVVESVTGSLHMEKGRDNFDAEIRVLVANKASRDTARRVAAARERQALNGQYGGGKRPFGFCSGPPKIVPDGGRLDEAVCAWHGGRDCRSGITPIKSETDVIADCSRRLLQGVSLRALAAELREKDVPTVTGAKWSAETLRDVLLRPRNAGLIVYRGEILDGVSAPWEPIVQPETFEAVRALLTDPARQTARGAPPRWVGTGIYRCGRCTPPGTETTQPATCHVTRGGTNPRYTCREYNHVARNAHRTDEVVFAHVMYAITHPRAYELLAPAAPEVDAGALRTEKATLRQTLARMAEDEVMGLRTREQVAVATRRANIRINEIDELLNVTVTDDPLAEVVNAHDPVKAWKNMPVADKRVIVDRLCTVTILSARPGRRFDIASVRVDPKHSLGSTPPQFQADTR</sequence>
<accession>A0ABX0YZ71</accession>
<organism evidence="2 3">
    <name type="scientific">Micromonospora thermarum</name>
    <dbReference type="NCBI Taxonomy" id="2720024"/>
    <lineage>
        <taxon>Bacteria</taxon>
        <taxon>Bacillati</taxon>
        <taxon>Actinomycetota</taxon>
        <taxon>Actinomycetes</taxon>
        <taxon>Micromonosporales</taxon>
        <taxon>Micromonosporaceae</taxon>
        <taxon>Micromonospora</taxon>
    </lineage>
</organism>
<dbReference type="RefSeq" id="WP_167999213.1">
    <property type="nucleotide sequence ID" value="NZ_JAATEO010000002.1"/>
</dbReference>
<dbReference type="InterPro" id="IPR011109">
    <property type="entry name" value="DNA_bind_recombinase_dom"/>
</dbReference>
<name>A0ABX0YZ71_9ACTN</name>
<proteinExistence type="predicted"/>
<dbReference type="InterPro" id="IPR050639">
    <property type="entry name" value="SSR_resolvase"/>
</dbReference>
<dbReference type="EMBL" id="JAATEO010000002">
    <property type="protein sequence ID" value="NJP30776.1"/>
    <property type="molecule type" value="Genomic_DNA"/>
</dbReference>
<dbReference type="Gene3D" id="3.90.1750.20">
    <property type="entry name" value="Putative Large Serine Recombinase, Chain B, Domain 2"/>
    <property type="match status" value="1"/>
</dbReference>
<evidence type="ECO:0000313" key="2">
    <source>
        <dbReference type="EMBL" id="NJP30776.1"/>
    </source>
</evidence>
<feature type="domain" description="Recombinase" evidence="1">
    <location>
        <begin position="209"/>
        <end position="316"/>
    </location>
</feature>
<dbReference type="InterPro" id="IPR006119">
    <property type="entry name" value="Resolv_N"/>
</dbReference>
<comment type="caution">
    <text evidence="2">The sequence shown here is derived from an EMBL/GenBank/DDBJ whole genome shotgun (WGS) entry which is preliminary data.</text>
</comment>
<dbReference type="PANTHER" id="PTHR30461">
    <property type="entry name" value="DNA-INVERTASE FROM LAMBDOID PROPHAGE"/>
    <property type="match status" value="1"/>
</dbReference>
<keyword evidence="3" id="KW-1185">Reference proteome</keyword>
<dbReference type="PANTHER" id="PTHR30461:SF23">
    <property type="entry name" value="DNA RECOMBINASE-RELATED"/>
    <property type="match status" value="1"/>
</dbReference>
<dbReference type="Gene3D" id="3.40.50.1390">
    <property type="entry name" value="Resolvase, N-terminal catalytic domain"/>
    <property type="match status" value="1"/>
</dbReference>
<dbReference type="Proteomes" id="UP000783871">
    <property type="component" value="Unassembled WGS sequence"/>
</dbReference>
<evidence type="ECO:0000259" key="1">
    <source>
        <dbReference type="PROSITE" id="PS51737"/>
    </source>
</evidence>
<dbReference type="Pfam" id="PF00239">
    <property type="entry name" value="Resolvase"/>
    <property type="match status" value="1"/>
</dbReference>